<evidence type="ECO:0008006" key="4">
    <source>
        <dbReference type="Google" id="ProtNLM"/>
    </source>
</evidence>
<dbReference type="InterPro" id="IPR014980">
    <property type="entry name" value="DOPA_dioxygen"/>
</dbReference>
<dbReference type="AlphaFoldDB" id="F2U6D2"/>
<dbReference type="EMBL" id="GL832962">
    <property type="protein sequence ID" value="EGD83073.1"/>
    <property type="molecule type" value="Genomic_DNA"/>
</dbReference>
<protein>
    <recommendedName>
        <fullName evidence="4">DOPA 4,5-dioxygenase</fullName>
    </recommendedName>
</protein>
<feature type="signal peptide" evidence="1">
    <location>
        <begin position="1"/>
        <end position="15"/>
    </location>
</feature>
<dbReference type="OrthoDB" id="9994422at2759"/>
<dbReference type="GeneID" id="16076018"/>
<dbReference type="InterPro" id="IPR023389">
    <property type="entry name" value="DOPA-like_sf"/>
</dbReference>
<dbReference type="OMA" id="HEFASHF"/>
<evidence type="ECO:0000256" key="1">
    <source>
        <dbReference type="SAM" id="SignalP"/>
    </source>
</evidence>
<dbReference type="InParanoid" id="F2U6D2"/>
<gene>
    <name evidence="2" type="ORF">PTSG_03711</name>
</gene>
<keyword evidence="3" id="KW-1185">Reference proteome</keyword>
<dbReference type="PROSITE" id="PS51257">
    <property type="entry name" value="PROKAR_LIPOPROTEIN"/>
    <property type="match status" value="1"/>
</dbReference>
<dbReference type="PANTHER" id="PTHR36423:SF2">
    <property type="entry name" value="AFR070WP"/>
    <property type="match status" value="1"/>
</dbReference>
<proteinExistence type="predicted"/>
<sequence>MIAARLAVLATVALAALVAFGACGTDAQTQVPIDPQCVNSSHPPHLVSYHIHILFNANNQDEVSRAMVLQHEFASHFKVPIGKKENCSFAAGDPRPEQKSICAYPTSWLPDGPFPTAQYSFFVPRSFYGETVQWIMQRRDGLDLLVHPNSGCEIQDHLHWSMWGGTPWELNVAAFHCDSPGCIPPN</sequence>
<dbReference type="Pfam" id="PF08883">
    <property type="entry name" value="DOPA_dioxygen"/>
    <property type="match status" value="1"/>
</dbReference>
<dbReference type="RefSeq" id="XP_004995437.1">
    <property type="nucleotide sequence ID" value="XM_004995380.1"/>
</dbReference>
<dbReference type="PANTHER" id="PTHR36423">
    <property type="entry name" value="AFR070WP"/>
    <property type="match status" value="1"/>
</dbReference>
<dbReference type="Gene3D" id="3.30.70.1240">
    <property type="entry name" value="DOPA-like domains"/>
    <property type="match status" value="1"/>
</dbReference>
<accession>F2U6D2</accession>
<dbReference type="eggNOG" id="ENOG502S8PU">
    <property type="taxonomic scope" value="Eukaryota"/>
</dbReference>
<dbReference type="SUPFAM" id="SSF143410">
    <property type="entry name" value="DOPA-like"/>
    <property type="match status" value="1"/>
</dbReference>
<keyword evidence="1" id="KW-0732">Signal</keyword>
<reference evidence="2" key="1">
    <citation type="submission" date="2009-08" db="EMBL/GenBank/DDBJ databases">
        <title>Annotation of Salpingoeca rosetta.</title>
        <authorList>
            <consortium name="The Broad Institute Genome Sequencing Platform"/>
            <person name="Russ C."/>
            <person name="Cuomo C."/>
            <person name="Burger G."/>
            <person name="Gray M.W."/>
            <person name="Holland P.W.H."/>
            <person name="King N."/>
            <person name="Lang F.B.F."/>
            <person name="Roger A.J."/>
            <person name="Ruiz-Trillo I."/>
            <person name="Young S.K."/>
            <person name="Zeng Q."/>
            <person name="Gargeya S."/>
            <person name="Alvarado L."/>
            <person name="Berlin A."/>
            <person name="Chapman S.B."/>
            <person name="Chen Z."/>
            <person name="Freedman E."/>
            <person name="Gellesch M."/>
            <person name="Goldberg J."/>
            <person name="Griggs A."/>
            <person name="Gujja S."/>
            <person name="Heilman E."/>
            <person name="Heiman D."/>
            <person name="Howarth C."/>
            <person name="Mehta T."/>
            <person name="Neiman D."/>
            <person name="Pearson M."/>
            <person name="Roberts A."/>
            <person name="Saif S."/>
            <person name="Shea T."/>
            <person name="Shenoy N."/>
            <person name="Sisk P."/>
            <person name="Stolte C."/>
            <person name="Sykes S."/>
            <person name="White J."/>
            <person name="Yandava C."/>
            <person name="Haas B."/>
            <person name="Nusbaum C."/>
            <person name="Birren B."/>
        </authorList>
    </citation>
    <scope>NUCLEOTIDE SEQUENCE [LARGE SCALE GENOMIC DNA]</scope>
    <source>
        <strain evidence="2">ATCC 50818</strain>
    </source>
</reference>
<dbReference type="KEGG" id="sre:PTSG_03711"/>
<feature type="chain" id="PRO_5012022739" description="DOPA 4,5-dioxygenase" evidence="1">
    <location>
        <begin position="16"/>
        <end position="186"/>
    </location>
</feature>
<evidence type="ECO:0000313" key="3">
    <source>
        <dbReference type="Proteomes" id="UP000007799"/>
    </source>
</evidence>
<name>F2U6D2_SALR5</name>
<dbReference type="Proteomes" id="UP000007799">
    <property type="component" value="Unassembled WGS sequence"/>
</dbReference>
<evidence type="ECO:0000313" key="2">
    <source>
        <dbReference type="EMBL" id="EGD83073.1"/>
    </source>
</evidence>
<organism evidence="3">
    <name type="scientific">Salpingoeca rosetta (strain ATCC 50818 / BSB-021)</name>
    <dbReference type="NCBI Taxonomy" id="946362"/>
    <lineage>
        <taxon>Eukaryota</taxon>
        <taxon>Choanoflagellata</taxon>
        <taxon>Craspedida</taxon>
        <taxon>Salpingoecidae</taxon>
        <taxon>Salpingoeca</taxon>
    </lineage>
</organism>